<feature type="region of interest" description="Disordered" evidence="9">
    <location>
        <begin position="2158"/>
        <end position="2228"/>
    </location>
</feature>
<dbReference type="PROSITE" id="PS00675">
    <property type="entry name" value="SIGMA54_INTERACT_1"/>
    <property type="match status" value="1"/>
</dbReference>
<evidence type="ECO:0000256" key="3">
    <source>
        <dbReference type="ARBA" id="ARBA00007188"/>
    </source>
</evidence>
<feature type="domain" description="AAA+ ATPase" evidence="10">
    <location>
        <begin position="2708"/>
        <end position="2833"/>
    </location>
</feature>
<sequence length="3443" mass="393225">MAQAMSSTTTSSSATASLFVRELTSSFVQWLNDTNPSPVLQSLERLRNFSLSSLATTTAQSTTGNEVEIRSFKYLKDKVQHGGETDDNASLVSLIVDTLVIPCYRFYSTHNALSLHFFQLFHRLLSHSTVFNNENYRFSISVIISRSNLYPPKSPFLTIDKWSKKTWLGKQIGQNPTTNKLIFRSEKPFPFASGSQICNTLCDNAKYPIDIANQYTWLIEKAKNNQHTNADELTLLQDILNQLLPCQSILQSFLNANQCLSLMLSFAVQRQRIIDVQIMDVTNSQAQVQLASVKNQMLNQFEYLPNSNGSDFKSIRSDCKVKWTDGKEFIYHNNTIHSQPSFLSPLSKLLQYAYVDQHSGDNVNVILRDLFLQTIHRLFTQHLKTSSPSQELAQADLKDFFLYFLNHEDENVRQTGTKLVTTFVNDLSASADVDLPPLISCSTMKHLFESMIENEHFQIDEIILNGCLRSSMNWPIDDLCSLLTSLSMKLSELSTVRTEIVDRHLVWFQLFVNIIDENHDRLTLVTTRTNQNFIEFCRQIQASTFIRLLNPTIQNSFRVIRFIIKHCEKDWIKVLLEIIDQQMQSDSQIQLDFAELLKECRQYVFDEWQISTSFNLLLSLVQSNLGDNPQLLLEFLLLLEKTFDSQSKQKPRLMNIDFTITIKPLVNILHLGFSSRDNDQQTWNSSFRRRLVSCTTMVVLHMINQMTSKTSTIEIVDMKRIVQSTMLLSIDYKQMLRLFNFLLRTKQQTIIHYWFNQLLILALFTNDNLNEQEKLNYLPSSEKQTSFYLQPSNTIEYFDIYTHELIKLLQEKLNQALNFASLSTFSFLSLFIQQSLSIVLQCLLHKNSNIRLSTARLLGRALNIQSNDLTKLLTSLQDQYEQNIDTTTVTSLNFNNDQQPMLVQVQSTPMYLLEREQKRSKSQIPFRLIKRADFQTLAKHLETSTHIDDSPTHETTSLDAIKHLITDCPKEFHHLIPNRRTLPSLVQTKTMLNNRKRIIECVRTPIHLLLQGETGVGKSSLILDVAADLQKPLIRFNLSSKTDIGGLFGSVKLKTVKTANEHQQVIELDYEEGPFTTAYRHGHWLLLDEMNLAPPNVLQAIEQALESGVLILPNIEDDNDNNTDEQHSQTKQNYRCYHMHPEFRLFATQNPSTGQYKGARDAQSTALLSRFSIFIVEGPQTDELADIVANKLKNENFPFDTQAKQMVNLHLNIMKLIKENEFKERSKNYSEITIRELFRWCQSLCDYETMLIKVSQSVKNLDSNTFNQIISEQAHAIYGLRFRERQSQNEIASAIEKLFQLSPLSTSKLCIEFRANNAIVFLAQKRLLLHMPTIGLDRVRNDWPSHLSKPHNTQEVEKMIKIHNLIFKYLHSGQITHIYDCSYALFWSILERRYGYDTISLPELLVEIYSSLCRDENQRQAITKHIATECREPESTLSKSVSSLSSARPSFYLDDEANRIAQFILSSSPTQPILIVGAEGCGKSHLVQPIAILTNVRCQHLYLTPQTEPAALVGSLVPHPKLPQWHDGAVSEAITKGHWLILENFSEASSAVLERLNPVLEQPAQWVKVENNETEPVRVSPNFRIIATMSPPTGRLQNASIETNHELTPALYNRFLIIHYQGLNLSSLDVCKNVFKSYFTTNENQLINYFCEQIQSEQLTTRQLVQFIDCTFKLQHSTLTTKLNLDLPSALLSACELVFNIDSTTTTKIQNIKRHLETQTRHGSVNFFDLSAPIEEREKHREHIIDPVSTPTRYDAAKRLCASIICSRPVLLEGPAATGKTNLIEYIAQCNGRTLYRVNNTKGTTVQDYFGSYMPNGEFLYGALSRAMRDGHWFVADEFDLAEPAVMNVLYPLLEGQQHLTVPNTGQTLATRDGFRFFATQNGTGYVGRKQLPKTLRSRFLEIKFHSFSEKELEFIIVQRKSTSTVSVSSQSFNDDLKRVASRIASTVTILNRYIDEKQRPLFGAPKLGLTMREVIKWINRKQRKVDVEWEDHVLRLLESRVPKKFYDEFIQCLRQEQAFPRLIDPPFKVKVENVQISLLCPPPADQHEPVLLLGPTCFKSYLIKIWAKLMAKESDLCTITCSTSTETNDLIGSIRPYTHADALNLLLSCLNQLCERVKKNFSKTVKPSDYNNFDEFCRNINTFGEDIDAFVRKIKEQQQKKTRKHRTKQVDQSDSAKLSESFPLSTQLSHNKEDETEQSTPLPSVDSFPTTTSSSYVMTKSTSDDDEFENICNAEQIMDMMMGDSNEAEVDPFTIADDPQEEIDPFSITDENNISTSYGTTAIVSTNNEEQDDVDPFAIEQPQELSEEEKLLAFYDATQSDFHQTTSSLTSPSSNMTNTHLLLQAFQSVNSTLETISESLNYVCGLASNENGVLLIKIRCESIIAEIRPAIEQGKSNIFLFQDGPVTTAVKEGKILILEDINEPSQAVIERLNSLFETEPTFILYEDFTAQESTTTADINPQRAKIPILPTFQVFATVHTDETTENRLQLSAATRSRMTEVRVQPYDNNELKQLAIKSRSNSIKDKNIESKIEQTIGILATELAPTLAQVMKINSLDSRHFGECLHLHLQHMPIEQAAALCVKFLFLDGISEPKKSPISNLQTTNKVWQTVLQAFKCTNECITVDEKLEKSGVYTRIDEWCAVEEMMVTDKETSQQQKHWGLRLRSNGLIAPFAPQMQSLPDQITFPLALTKSVLNNISRIIFSLHSSNRQLLAGPPGVGKTKIIEVLAKMLGYDVIRINFSSNTTFEDLIGSFVPRVVNGQRSFEFQEGPLYLSLKDNRRNTVILFDELNLARKELLNQLTPLFANENQLFIPALAKSIRIDGSIIVAAMNPASIGGGREKLPRSTQIHFIQVQLAAFEVHELMHITVSLLRPHLDAGYLTPKLVEQINEFHFEISEKARLRQIGRLGGPYDFNLRDIEKLSNLVAAHSVTHRAHINLSETTIPSTTTMNTNEGDSISKIEEQNIIRSLHVYLDIVYASRFEYVHDQNLVREMIRKHFALDTATTANNRQELIDSELQLQGYARLGFVYIEKKEYQSTYRPCVHSQRTLEKLQLLAAATVSKATVLIEGGDCSGKTAIVCELARICGRRLLVLNLNHETTTSDLLGSWTVINKNSYEKRRKQNSKHLLNDIVRFTLAVLVPLSQQFHDAEQLIRTITLLLYQWEHEKSDLAQDAYQQCRQLLEKELERSNQVYGETISEEIEKYLDILEQIEDDYKLVQNLGEGLTFTFNKGPLIQAMERGDWILLDNINCARGDVIERLNSLAEAEPTLTLYESATAHQYRRGNGIHKDFRLFVIANNNRKMANKLSSAWRNRCLIIRMQALDNELIVDNVEQHDLAEIIKGELQGINGGQELTHTLLRVHASAKQLSNEKELQFITSYQLSYQNLKRSARILRTYITNSYDPVFALKPAIFRSYLDPILNNSGKMSLIVHLLNIYCILN</sequence>
<evidence type="ECO:0000256" key="6">
    <source>
        <dbReference type="ARBA" id="ARBA00022840"/>
    </source>
</evidence>
<evidence type="ECO:0000313" key="12">
    <source>
        <dbReference type="EMBL" id="CAF3507106.1"/>
    </source>
</evidence>
<dbReference type="Proteomes" id="UP000682733">
    <property type="component" value="Unassembled WGS sequence"/>
</dbReference>
<feature type="domain" description="AAA+ ATPase" evidence="10">
    <location>
        <begin position="3063"/>
        <end position="3335"/>
    </location>
</feature>
<dbReference type="InterPro" id="IPR027417">
    <property type="entry name" value="P-loop_NTPase"/>
</dbReference>
<dbReference type="InterPro" id="IPR003593">
    <property type="entry name" value="AAA+_ATPase"/>
</dbReference>
<evidence type="ECO:0000259" key="10">
    <source>
        <dbReference type="SMART" id="SM00382"/>
    </source>
</evidence>
<dbReference type="Proteomes" id="UP000677228">
    <property type="component" value="Unassembled WGS sequence"/>
</dbReference>
<dbReference type="PANTHER" id="PTHR48103">
    <property type="entry name" value="MIDASIN-RELATED"/>
    <property type="match status" value="1"/>
</dbReference>
<evidence type="ECO:0000256" key="4">
    <source>
        <dbReference type="ARBA" id="ARBA00017143"/>
    </source>
</evidence>
<evidence type="ECO:0000313" key="11">
    <source>
        <dbReference type="EMBL" id="CAF0731563.1"/>
    </source>
</evidence>
<feature type="domain" description="AAA+ ATPase" evidence="10">
    <location>
        <begin position="1469"/>
        <end position="1623"/>
    </location>
</feature>
<feature type="domain" description="AAA+ ATPase" evidence="10">
    <location>
        <begin position="1004"/>
        <end position="1181"/>
    </location>
</feature>
<dbReference type="GO" id="GO:0000055">
    <property type="term" value="P:ribosomal large subunit export from nucleus"/>
    <property type="evidence" value="ECO:0007669"/>
    <property type="project" value="TreeGrafter"/>
</dbReference>
<accession>A0A8S2GJM4</accession>
<dbReference type="InterPro" id="IPR011704">
    <property type="entry name" value="ATPase_dyneun-rel_AAA"/>
</dbReference>
<reference evidence="12" key="1">
    <citation type="submission" date="2021-02" db="EMBL/GenBank/DDBJ databases">
        <authorList>
            <person name="Nowell W R."/>
        </authorList>
    </citation>
    <scope>NUCLEOTIDE SEQUENCE</scope>
</reference>
<gene>
    <name evidence="11" type="ORF">OVA965_LOCUS842</name>
    <name evidence="12" type="ORF">TMI583_LOCUS843</name>
</gene>
<dbReference type="GO" id="GO:0000027">
    <property type="term" value="P:ribosomal large subunit assembly"/>
    <property type="evidence" value="ECO:0007669"/>
    <property type="project" value="TreeGrafter"/>
</dbReference>
<dbReference type="EMBL" id="CAJOBA010000133">
    <property type="protein sequence ID" value="CAF3507106.1"/>
    <property type="molecule type" value="Genomic_DNA"/>
</dbReference>
<dbReference type="SMART" id="SM00382">
    <property type="entry name" value="AAA"/>
    <property type="match status" value="5"/>
</dbReference>
<dbReference type="Pfam" id="PF07728">
    <property type="entry name" value="AAA_5"/>
    <property type="match status" value="6"/>
</dbReference>
<name>A0A8S2GJM4_9BILA</name>
<evidence type="ECO:0000256" key="1">
    <source>
        <dbReference type="ARBA" id="ARBA00004604"/>
    </source>
</evidence>
<dbReference type="Pfam" id="PF17867">
    <property type="entry name" value="AAA_lid_7"/>
    <property type="match status" value="2"/>
</dbReference>
<dbReference type="GO" id="GO:0005654">
    <property type="term" value="C:nucleoplasm"/>
    <property type="evidence" value="ECO:0007669"/>
    <property type="project" value="UniProtKB-SubCell"/>
</dbReference>
<dbReference type="FunFam" id="3.40.50.300:FF:000142">
    <property type="entry name" value="Midasin"/>
    <property type="match status" value="1"/>
</dbReference>
<feature type="domain" description="AAA+ ATPase" evidence="10">
    <location>
        <begin position="1766"/>
        <end position="1956"/>
    </location>
</feature>
<dbReference type="InterPro" id="IPR025662">
    <property type="entry name" value="Sigma_54_int_dom_ATP-bd_1"/>
</dbReference>
<dbReference type="SUPFAM" id="SSF52540">
    <property type="entry name" value="P-loop containing nucleoside triphosphate hydrolases"/>
    <property type="match status" value="6"/>
</dbReference>
<protein>
    <recommendedName>
        <fullName evidence="4">Midasin</fullName>
    </recommendedName>
</protein>
<proteinExistence type="inferred from homology"/>
<dbReference type="InterPro" id="IPR040848">
    <property type="entry name" value="AAA_lid_7"/>
</dbReference>
<dbReference type="CDD" id="cd00009">
    <property type="entry name" value="AAA"/>
    <property type="match status" value="1"/>
</dbReference>
<dbReference type="GO" id="GO:0005524">
    <property type="term" value="F:ATP binding"/>
    <property type="evidence" value="ECO:0007669"/>
    <property type="project" value="UniProtKB-KW"/>
</dbReference>
<comment type="similarity">
    <text evidence="3">Belongs to the midasin family.</text>
</comment>
<dbReference type="GO" id="GO:0030687">
    <property type="term" value="C:preribosome, large subunit precursor"/>
    <property type="evidence" value="ECO:0007669"/>
    <property type="project" value="TreeGrafter"/>
</dbReference>
<dbReference type="PANTHER" id="PTHR48103:SF2">
    <property type="entry name" value="MIDASIN"/>
    <property type="match status" value="1"/>
</dbReference>
<organism evidence="12 13">
    <name type="scientific">Didymodactylos carnosus</name>
    <dbReference type="NCBI Taxonomy" id="1234261"/>
    <lineage>
        <taxon>Eukaryota</taxon>
        <taxon>Metazoa</taxon>
        <taxon>Spiralia</taxon>
        <taxon>Gnathifera</taxon>
        <taxon>Rotifera</taxon>
        <taxon>Eurotatoria</taxon>
        <taxon>Bdelloidea</taxon>
        <taxon>Philodinida</taxon>
        <taxon>Philodinidae</taxon>
        <taxon>Didymodactylos</taxon>
    </lineage>
</organism>
<keyword evidence="8" id="KW-0539">Nucleus</keyword>
<dbReference type="GO" id="GO:0016887">
    <property type="term" value="F:ATP hydrolysis activity"/>
    <property type="evidence" value="ECO:0007669"/>
    <property type="project" value="InterPro"/>
</dbReference>
<evidence type="ECO:0000256" key="9">
    <source>
        <dbReference type="SAM" id="MobiDB-lite"/>
    </source>
</evidence>
<comment type="subcellular location">
    <subcellularLocation>
        <location evidence="1">Nucleus</location>
        <location evidence="1">Nucleolus</location>
    </subcellularLocation>
    <subcellularLocation>
        <location evidence="2">Nucleus</location>
        <location evidence="2">Nucleoplasm</location>
    </subcellularLocation>
</comment>
<dbReference type="GO" id="GO:0005730">
    <property type="term" value="C:nucleolus"/>
    <property type="evidence" value="ECO:0007669"/>
    <property type="project" value="UniProtKB-SubCell"/>
</dbReference>
<keyword evidence="5" id="KW-0547">Nucleotide-binding</keyword>
<comment type="caution">
    <text evidence="12">The sequence shown here is derived from an EMBL/GenBank/DDBJ whole genome shotgun (WGS) entry which is preliminary data.</text>
</comment>
<feature type="compositionally biased region" description="Polar residues" evidence="9">
    <location>
        <begin position="2171"/>
        <end position="2190"/>
    </location>
</feature>
<feature type="compositionally biased region" description="Polar residues" evidence="9">
    <location>
        <begin position="2199"/>
        <end position="2222"/>
    </location>
</feature>
<evidence type="ECO:0000256" key="5">
    <source>
        <dbReference type="ARBA" id="ARBA00022741"/>
    </source>
</evidence>
<evidence type="ECO:0000256" key="7">
    <source>
        <dbReference type="ARBA" id="ARBA00023186"/>
    </source>
</evidence>
<evidence type="ECO:0000313" key="13">
    <source>
        <dbReference type="Proteomes" id="UP000682733"/>
    </source>
</evidence>
<dbReference type="Gene3D" id="3.40.50.300">
    <property type="entry name" value="P-loop containing nucleotide triphosphate hydrolases"/>
    <property type="match status" value="6"/>
</dbReference>
<keyword evidence="7" id="KW-0143">Chaperone</keyword>
<dbReference type="EMBL" id="CAJNOK010000133">
    <property type="protein sequence ID" value="CAF0731563.1"/>
    <property type="molecule type" value="Genomic_DNA"/>
</dbReference>
<evidence type="ECO:0000256" key="8">
    <source>
        <dbReference type="ARBA" id="ARBA00023242"/>
    </source>
</evidence>
<evidence type="ECO:0000256" key="2">
    <source>
        <dbReference type="ARBA" id="ARBA00004642"/>
    </source>
</evidence>
<keyword evidence="6" id="KW-0067">ATP-binding</keyword>